<evidence type="ECO:0000313" key="2">
    <source>
        <dbReference type="Proteomes" id="UP000054560"/>
    </source>
</evidence>
<name>A0A0L0G7M7_9EUKA</name>
<protein>
    <submittedName>
        <fullName evidence="1">Uncharacterized protein</fullName>
    </submittedName>
</protein>
<keyword evidence="2" id="KW-1185">Reference proteome</keyword>
<accession>A0A0L0G7M7</accession>
<sequence>MIQELLTTKMSDQTKATLFGDMMTTGSLRCDPWRECEEADVSYYVTPTRGTSRKQEKWSIYKHMSNAPGVCFNNIDTFALHGNPVFPVVYEQPPTCVRHS</sequence>
<proteinExistence type="predicted"/>
<dbReference type="GeneID" id="25903400"/>
<evidence type="ECO:0000313" key="1">
    <source>
        <dbReference type="EMBL" id="KNC84886.1"/>
    </source>
</evidence>
<organism evidence="1 2">
    <name type="scientific">Sphaeroforma arctica JP610</name>
    <dbReference type="NCBI Taxonomy" id="667725"/>
    <lineage>
        <taxon>Eukaryota</taxon>
        <taxon>Ichthyosporea</taxon>
        <taxon>Ichthyophonida</taxon>
        <taxon>Sphaeroforma</taxon>
    </lineage>
</organism>
<dbReference type="AlphaFoldDB" id="A0A0L0G7M7"/>
<dbReference type="Proteomes" id="UP000054560">
    <property type="component" value="Unassembled WGS sequence"/>
</dbReference>
<dbReference type="RefSeq" id="XP_014158788.1">
    <property type="nucleotide sequence ID" value="XM_014303313.1"/>
</dbReference>
<reference evidence="1 2" key="1">
    <citation type="submission" date="2011-02" db="EMBL/GenBank/DDBJ databases">
        <title>The Genome Sequence of Sphaeroforma arctica JP610.</title>
        <authorList>
            <consortium name="The Broad Institute Genome Sequencing Platform"/>
            <person name="Russ C."/>
            <person name="Cuomo C."/>
            <person name="Young S.K."/>
            <person name="Zeng Q."/>
            <person name="Gargeya S."/>
            <person name="Alvarado L."/>
            <person name="Berlin A."/>
            <person name="Chapman S.B."/>
            <person name="Chen Z."/>
            <person name="Freedman E."/>
            <person name="Gellesch M."/>
            <person name="Goldberg J."/>
            <person name="Griggs A."/>
            <person name="Gujja S."/>
            <person name="Heilman E."/>
            <person name="Heiman D."/>
            <person name="Howarth C."/>
            <person name="Mehta T."/>
            <person name="Neiman D."/>
            <person name="Pearson M."/>
            <person name="Roberts A."/>
            <person name="Saif S."/>
            <person name="Shea T."/>
            <person name="Shenoy N."/>
            <person name="Sisk P."/>
            <person name="Stolte C."/>
            <person name="Sykes S."/>
            <person name="White J."/>
            <person name="Yandava C."/>
            <person name="Burger G."/>
            <person name="Gray M.W."/>
            <person name="Holland P.W.H."/>
            <person name="King N."/>
            <person name="Lang F.B.F."/>
            <person name="Roger A.J."/>
            <person name="Ruiz-Trillo I."/>
            <person name="Haas B."/>
            <person name="Nusbaum C."/>
            <person name="Birren B."/>
        </authorList>
    </citation>
    <scope>NUCLEOTIDE SEQUENCE [LARGE SCALE GENOMIC DNA]</scope>
    <source>
        <strain evidence="1 2">JP610</strain>
    </source>
</reference>
<dbReference type="EMBL" id="KQ241733">
    <property type="protein sequence ID" value="KNC84886.1"/>
    <property type="molecule type" value="Genomic_DNA"/>
</dbReference>
<gene>
    <name evidence="1" type="ORF">SARC_02896</name>
</gene>